<dbReference type="InterPro" id="IPR023210">
    <property type="entry name" value="NADP_OxRdtase_dom"/>
</dbReference>
<dbReference type="PANTHER" id="PTHR43312:SF1">
    <property type="entry name" value="NADP-DEPENDENT OXIDOREDUCTASE DOMAIN-CONTAINING PROTEIN"/>
    <property type="match status" value="1"/>
</dbReference>
<gene>
    <name evidence="2" type="ORF">D187_006493</name>
</gene>
<proteinExistence type="predicted"/>
<dbReference type="eggNOG" id="COG0667">
    <property type="taxonomic scope" value="Bacteria"/>
</dbReference>
<evidence type="ECO:0000259" key="1">
    <source>
        <dbReference type="Pfam" id="PF00248"/>
    </source>
</evidence>
<dbReference type="InterPro" id="IPR020471">
    <property type="entry name" value="AKR"/>
</dbReference>
<organism evidence="2 3">
    <name type="scientific">Cystobacter fuscus (strain ATCC 25194 / DSM 2262 / NBRC 100088 / M29)</name>
    <dbReference type="NCBI Taxonomy" id="1242864"/>
    <lineage>
        <taxon>Bacteria</taxon>
        <taxon>Pseudomonadati</taxon>
        <taxon>Myxococcota</taxon>
        <taxon>Myxococcia</taxon>
        <taxon>Myxococcales</taxon>
        <taxon>Cystobacterineae</taxon>
        <taxon>Archangiaceae</taxon>
        <taxon>Cystobacter</taxon>
    </lineage>
</organism>
<sequence length="332" mass="36603">MRVRMHYRRFGRTGWQVSQVALGAWQLGADWGSVSEDEALATVRAALDRGINFIDTADVYGDGRSEQLVARAVKAHGRERVYIATKAGRRLNPHVAEGYDAAHLTGFVERSLCNLGTDRIDLLQLHCPPSAVYSQDATFAALEELVHQGKLRHWGVSVETVEEARRALAHAHLASIQIIFNIFRQKPAETLFAETVARDVAVIARVPLASGLLTGKLRRDTRFAADDHRQYNRQGEAFDVGETFSGVPYETGLEAVEELRPLVPEGASLAGFALRWILMQEAVSCVIPGARNPAQAEANAAAADLPPLSEQTLAAVRSVYDRRIRPLVHARW</sequence>
<dbReference type="AlphaFoldDB" id="S9R2E7"/>
<dbReference type="InterPro" id="IPR036812">
    <property type="entry name" value="NAD(P)_OxRdtase_dom_sf"/>
</dbReference>
<protein>
    <submittedName>
        <fullName evidence="2">Aldo-keto reductase</fullName>
    </submittedName>
</protein>
<dbReference type="Pfam" id="PF00248">
    <property type="entry name" value="Aldo_ket_red"/>
    <property type="match status" value="1"/>
</dbReference>
<dbReference type="PANTHER" id="PTHR43312">
    <property type="entry name" value="D-THREO-ALDOSE 1-DEHYDROGENASE"/>
    <property type="match status" value="1"/>
</dbReference>
<dbReference type="GO" id="GO:0016491">
    <property type="term" value="F:oxidoreductase activity"/>
    <property type="evidence" value="ECO:0007669"/>
    <property type="project" value="InterPro"/>
</dbReference>
<dbReference type="InterPro" id="IPR053135">
    <property type="entry name" value="AKR2_Oxidoreductase"/>
</dbReference>
<keyword evidence="3" id="KW-1185">Reference proteome</keyword>
<dbReference type="Proteomes" id="UP000011682">
    <property type="component" value="Unassembled WGS sequence"/>
</dbReference>
<evidence type="ECO:0000313" key="3">
    <source>
        <dbReference type="Proteomes" id="UP000011682"/>
    </source>
</evidence>
<dbReference type="SUPFAM" id="SSF51430">
    <property type="entry name" value="NAD(P)-linked oxidoreductase"/>
    <property type="match status" value="1"/>
</dbReference>
<feature type="domain" description="NADP-dependent oxidoreductase" evidence="1">
    <location>
        <begin position="20"/>
        <end position="320"/>
    </location>
</feature>
<dbReference type="Gene3D" id="3.20.20.100">
    <property type="entry name" value="NADP-dependent oxidoreductase domain"/>
    <property type="match status" value="1"/>
</dbReference>
<dbReference type="PRINTS" id="PR00069">
    <property type="entry name" value="ALDKETRDTASE"/>
</dbReference>
<name>S9R2E7_CYSF2</name>
<accession>S9R2E7</accession>
<dbReference type="EMBL" id="ANAH02000006">
    <property type="protein sequence ID" value="EPX63083.1"/>
    <property type="molecule type" value="Genomic_DNA"/>
</dbReference>
<comment type="caution">
    <text evidence="2">The sequence shown here is derived from an EMBL/GenBank/DDBJ whole genome shotgun (WGS) entry which is preliminary data.</text>
</comment>
<evidence type="ECO:0000313" key="2">
    <source>
        <dbReference type="EMBL" id="EPX63083.1"/>
    </source>
</evidence>
<reference evidence="2" key="1">
    <citation type="submission" date="2013-05" db="EMBL/GenBank/DDBJ databases">
        <title>Genome assembly of Cystobacter fuscus DSM 2262.</title>
        <authorList>
            <person name="Sharma G."/>
            <person name="Khatri I."/>
            <person name="Kaur C."/>
            <person name="Mayilraj S."/>
            <person name="Subramanian S."/>
        </authorList>
    </citation>
    <scope>NUCLEOTIDE SEQUENCE [LARGE SCALE GENOMIC DNA]</scope>
    <source>
        <strain evidence="2">DSM 2262</strain>
    </source>
</reference>
<dbReference type="CDD" id="cd19086">
    <property type="entry name" value="AKR_AKR11C1"/>
    <property type="match status" value="1"/>
</dbReference>